<name>A0ABQ5SFI5_9CHLO</name>
<dbReference type="EMBL" id="BSDZ01000079">
    <property type="protein sequence ID" value="GLI68107.1"/>
    <property type="molecule type" value="Genomic_DNA"/>
</dbReference>
<dbReference type="Proteomes" id="UP001165090">
    <property type="component" value="Unassembled WGS sequence"/>
</dbReference>
<proteinExistence type="inferred from homology"/>
<feature type="region of interest" description="Disordered" evidence="3">
    <location>
        <begin position="457"/>
        <end position="492"/>
    </location>
</feature>
<evidence type="ECO:0000256" key="3">
    <source>
        <dbReference type="SAM" id="MobiDB-lite"/>
    </source>
</evidence>
<feature type="compositionally biased region" description="Pro residues" evidence="3">
    <location>
        <begin position="218"/>
        <end position="228"/>
    </location>
</feature>
<dbReference type="PANTHER" id="PTHR12655:SF8">
    <property type="entry name" value="HOTDOG ACOT-TYPE DOMAIN-CONTAINING PROTEIN"/>
    <property type="match status" value="1"/>
</dbReference>
<feature type="region of interest" description="Disordered" evidence="3">
    <location>
        <begin position="138"/>
        <end position="241"/>
    </location>
</feature>
<feature type="non-terminal residue" evidence="4">
    <location>
        <position position="654"/>
    </location>
</feature>
<evidence type="ECO:0000256" key="1">
    <source>
        <dbReference type="ARBA" id="ARBA00010458"/>
    </source>
</evidence>
<evidence type="ECO:0000313" key="4">
    <source>
        <dbReference type="EMBL" id="GLI68107.1"/>
    </source>
</evidence>
<organism evidence="4 5">
    <name type="scientific">Volvox africanus</name>
    <dbReference type="NCBI Taxonomy" id="51714"/>
    <lineage>
        <taxon>Eukaryota</taxon>
        <taxon>Viridiplantae</taxon>
        <taxon>Chlorophyta</taxon>
        <taxon>core chlorophytes</taxon>
        <taxon>Chlorophyceae</taxon>
        <taxon>CS clade</taxon>
        <taxon>Chlamydomonadales</taxon>
        <taxon>Volvocaceae</taxon>
        <taxon>Volvox</taxon>
    </lineage>
</organism>
<feature type="region of interest" description="Disordered" evidence="3">
    <location>
        <begin position="565"/>
        <end position="605"/>
    </location>
</feature>
<protein>
    <submittedName>
        <fullName evidence="4">Uncharacterized protein</fullName>
    </submittedName>
</protein>
<evidence type="ECO:0000256" key="2">
    <source>
        <dbReference type="ARBA" id="ARBA00022801"/>
    </source>
</evidence>
<feature type="non-terminal residue" evidence="4">
    <location>
        <position position="1"/>
    </location>
</feature>
<evidence type="ECO:0000313" key="5">
    <source>
        <dbReference type="Proteomes" id="UP001165090"/>
    </source>
</evidence>
<comment type="similarity">
    <text evidence="1">Belongs to the acyl coenzyme A hydrolase family.</text>
</comment>
<reference evidence="4 5" key="1">
    <citation type="journal article" date="2023" name="IScience">
        <title>Expanded male sex-determining region conserved during the evolution of homothallism in the green alga Volvox.</title>
        <authorList>
            <person name="Yamamoto K."/>
            <person name="Matsuzaki R."/>
            <person name="Mahakham W."/>
            <person name="Heman W."/>
            <person name="Sekimoto H."/>
            <person name="Kawachi M."/>
            <person name="Minakuchi Y."/>
            <person name="Toyoda A."/>
            <person name="Nozaki H."/>
        </authorList>
    </citation>
    <scope>NUCLEOTIDE SEQUENCE [LARGE SCALE GENOMIC DNA]</scope>
    <source>
        <strain evidence="4 5">NIES-4468</strain>
    </source>
</reference>
<dbReference type="Gene3D" id="3.10.129.10">
    <property type="entry name" value="Hotdog Thioesterase"/>
    <property type="match status" value="1"/>
</dbReference>
<dbReference type="SUPFAM" id="SSF54637">
    <property type="entry name" value="Thioesterase/thiol ester dehydrase-isomerase"/>
    <property type="match status" value="1"/>
</dbReference>
<feature type="compositionally biased region" description="Basic and acidic residues" evidence="3">
    <location>
        <begin position="177"/>
        <end position="192"/>
    </location>
</feature>
<dbReference type="PANTHER" id="PTHR12655">
    <property type="entry name" value="ACYL-COA THIOESTERASE"/>
    <property type="match status" value="1"/>
</dbReference>
<keyword evidence="2" id="KW-0378">Hydrolase</keyword>
<keyword evidence="5" id="KW-1185">Reference proteome</keyword>
<accession>A0ABQ5SFI5</accession>
<gene>
    <name evidence="4" type="ORF">VaNZ11_012434</name>
</gene>
<dbReference type="InterPro" id="IPR029069">
    <property type="entry name" value="HotDog_dom_sf"/>
</dbReference>
<sequence length="654" mass="71193">HHLISSRRELYKTYCLKLTALSAIQLSSSFRIIGPLSDRTKEKCQMPSRAVGNPLLICYERVTGPSIPTNMASHPYLRFLARVSARQPLLRPPPDASLTQVDPSDFSKLMPYTQPISGYRSRSFELRGLELRVAELPAVEDSPPSGSPGFRQPGSPCAGTSAAVATVPAYSHLQHQHQQDQQRQHPQEDHMHQQQQKMQQSGPDDGAEGTPQTTSLGGPPPSSSPPRSPRSATKAQTRAAPAFPPHSYMEVHYPFTILPWLWRQYHRPGYPGLDPALIIEDFDTFAADVAARHVGHVPESMLVTAFLERLTWHVHLRPGDGLVPAGFACVAGSRTGYAGINEDTRQLALLAPTDMRMAGQVTWVGRSSMEVLLQLMTAEAPATAALKHARASSRAGDGPHRITPADAEGIAAAQVGPPPFPQHSHGSPPLVMLRPGQLVATAEFVMALRDSSLRRAVDVPPLHPQNDLERELFQRGREHQRQRQARRDKDRDVAQVVLKQGSPPHDPSSAAVPELSKAMDATVAAVPDAELARMLYDNILRSSLARTVPRDADGLRVLELDQEPNVMPEPVRGPLGSRPGCAKRPRIDDGYLGGNDGRGSHSQDGFQEPVVTAATADTLPLDSCTQDGCTDTVASTATVPIRQAEVHRTVMAEF</sequence>
<feature type="compositionally biased region" description="Basic and acidic residues" evidence="3">
    <location>
        <begin position="466"/>
        <end position="492"/>
    </location>
</feature>
<comment type="caution">
    <text evidence="4">The sequence shown here is derived from an EMBL/GenBank/DDBJ whole genome shotgun (WGS) entry which is preliminary data.</text>
</comment>